<keyword evidence="2" id="KW-0472">Membrane</keyword>
<keyword evidence="2" id="KW-1133">Transmembrane helix</keyword>
<feature type="transmembrane region" description="Helical" evidence="2">
    <location>
        <begin position="69"/>
        <end position="89"/>
    </location>
</feature>
<keyword evidence="4" id="KW-1185">Reference proteome</keyword>
<feature type="transmembrane region" description="Helical" evidence="2">
    <location>
        <begin position="12"/>
        <end position="29"/>
    </location>
</feature>
<feature type="transmembrane region" description="Helical" evidence="2">
    <location>
        <begin position="151"/>
        <end position="168"/>
    </location>
</feature>
<feature type="region of interest" description="Disordered" evidence="1">
    <location>
        <begin position="402"/>
        <end position="452"/>
    </location>
</feature>
<sequence>MLTSSEAKWRCLWHLLVWSISMTLVSHFLRLTEHVAFYLFAAISVLVLPVLTATYCNTAGRRGANLLRAGYVFCDPVLACLGVTPGLLLKELPHVVDETDCLVNHTGWNATYRCLLNISGHRHLIIPWETITPNMSESVRGLLVMEKKVDFLLIQAAIIMPILLALLMGRRTRKMNFNTYVFTFVYWLLTAIEAVDLMENVLLGEAYRHMIYTTETMVSIIMILTNTYAVVTLCSYVAPSQKAAVSKEHLDQKFDLLYKGFVGSSGLIFAEIPFLVARFQVWASAHSRLLPGAFYAWFIKDVIFIGLIVVTVMIQTFGQKLMRIPCQPRRASDGSDIVFQPEKRDAYIQRRRSQHTPCFTVTADVLRAADGSGGAASMAETPAKSKLQKHVSFKLDDDTRNTATAEAFLPDAKEEPTCKAPEEEPTYKAPEEEPTCKAPVQDTEHNVGDSEV</sequence>
<protein>
    <submittedName>
        <fullName evidence="3">Uncharacterized protein</fullName>
    </submittedName>
</protein>
<dbReference type="EMBL" id="JAODUO010000097">
    <property type="protein sequence ID" value="KAK2189774.1"/>
    <property type="molecule type" value="Genomic_DNA"/>
</dbReference>
<dbReference type="Proteomes" id="UP001209878">
    <property type="component" value="Unassembled WGS sequence"/>
</dbReference>
<gene>
    <name evidence="3" type="ORF">NP493_97g01008</name>
</gene>
<reference evidence="3" key="1">
    <citation type="journal article" date="2023" name="Mol. Biol. Evol.">
        <title>Third-Generation Sequencing Reveals the Adaptive Role of the Epigenome in Three Deep-Sea Polychaetes.</title>
        <authorList>
            <person name="Perez M."/>
            <person name="Aroh O."/>
            <person name="Sun Y."/>
            <person name="Lan Y."/>
            <person name="Juniper S.K."/>
            <person name="Young C.R."/>
            <person name="Angers B."/>
            <person name="Qian P.Y."/>
        </authorList>
    </citation>
    <scope>NUCLEOTIDE SEQUENCE</scope>
    <source>
        <strain evidence="3">R07B-5</strain>
    </source>
</reference>
<accession>A0AAD9UHL0</accession>
<evidence type="ECO:0000256" key="1">
    <source>
        <dbReference type="SAM" id="MobiDB-lite"/>
    </source>
</evidence>
<feature type="compositionally biased region" description="Basic and acidic residues" evidence="1">
    <location>
        <begin position="442"/>
        <end position="452"/>
    </location>
</feature>
<name>A0AAD9UHL0_RIDPI</name>
<evidence type="ECO:0000256" key="2">
    <source>
        <dbReference type="SAM" id="Phobius"/>
    </source>
</evidence>
<feature type="transmembrane region" description="Helical" evidence="2">
    <location>
        <begin position="180"/>
        <end position="198"/>
    </location>
</feature>
<dbReference type="AlphaFoldDB" id="A0AAD9UHL0"/>
<organism evidence="3 4">
    <name type="scientific">Ridgeia piscesae</name>
    <name type="common">Tubeworm</name>
    <dbReference type="NCBI Taxonomy" id="27915"/>
    <lineage>
        <taxon>Eukaryota</taxon>
        <taxon>Metazoa</taxon>
        <taxon>Spiralia</taxon>
        <taxon>Lophotrochozoa</taxon>
        <taxon>Annelida</taxon>
        <taxon>Polychaeta</taxon>
        <taxon>Sedentaria</taxon>
        <taxon>Canalipalpata</taxon>
        <taxon>Sabellida</taxon>
        <taxon>Siboglinidae</taxon>
        <taxon>Ridgeia</taxon>
    </lineage>
</organism>
<evidence type="ECO:0000313" key="4">
    <source>
        <dbReference type="Proteomes" id="UP001209878"/>
    </source>
</evidence>
<feature type="transmembrane region" description="Helical" evidence="2">
    <location>
        <begin position="294"/>
        <end position="314"/>
    </location>
</feature>
<keyword evidence="2" id="KW-0812">Transmembrane</keyword>
<evidence type="ECO:0000313" key="3">
    <source>
        <dbReference type="EMBL" id="KAK2189774.1"/>
    </source>
</evidence>
<proteinExistence type="predicted"/>
<feature type="transmembrane region" description="Helical" evidence="2">
    <location>
        <begin position="35"/>
        <end position="57"/>
    </location>
</feature>
<feature type="transmembrane region" description="Helical" evidence="2">
    <location>
        <begin position="260"/>
        <end position="282"/>
    </location>
</feature>
<feature type="compositionally biased region" description="Basic and acidic residues" evidence="1">
    <location>
        <begin position="411"/>
        <end position="435"/>
    </location>
</feature>
<feature type="transmembrane region" description="Helical" evidence="2">
    <location>
        <begin position="218"/>
        <end position="239"/>
    </location>
</feature>
<comment type="caution">
    <text evidence="3">The sequence shown here is derived from an EMBL/GenBank/DDBJ whole genome shotgun (WGS) entry which is preliminary data.</text>
</comment>